<keyword evidence="12" id="KW-0732">Signal</keyword>
<feature type="domain" description="Glycosyl hydrolase family 13 catalytic" evidence="14">
    <location>
        <begin position="32"/>
        <end position="377"/>
    </location>
</feature>
<protein>
    <recommendedName>
        <fullName evidence="4 11">Alpha-amylase</fullName>
        <ecNumber evidence="4 11">3.2.1.1</ecNumber>
    </recommendedName>
</protein>
<dbReference type="STRING" id="97359.A0A550BWH6"/>
<dbReference type="Pfam" id="PF02806">
    <property type="entry name" value="Alpha-amylase_C"/>
    <property type="match status" value="1"/>
</dbReference>
<evidence type="ECO:0000259" key="13">
    <source>
        <dbReference type="SMART" id="SM00632"/>
    </source>
</evidence>
<keyword evidence="5" id="KW-0479">Metal-binding</keyword>
<gene>
    <name evidence="15" type="ORF">BD626DRAFT_413033</name>
</gene>
<organism evidence="15 16">
    <name type="scientific">Schizophyllum amplum</name>
    <dbReference type="NCBI Taxonomy" id="97359"/>
    <lineage>
        <taxon>Eukaryota</taxon>
        <taxon>Fungi</taxon>
        <taxon>Dikarya</taxon>
        <taxon>Basidiomycota</taxon>
        <taxon>Agaricomycotina</taxon>
        <taxon>Agaricomycetes</taxon>
        <taxon>Agaricomycetidae</taxon>
        <taxon>Agaricales</taxon>
        <taxon>Schizophyllaceae</taxon>
        <taxon>Schizophyllum</taxon>
    </lineage>
</organism>
<dbReference type="Gene3D" id="3.20.20.80">
    <property type="entry name" value="Glycosidases"/>
    <property type="match status" value="1"/>
</dbReference>
<sequence length="471" mass="51061">MSFRSVLLASALLGVRALPTQPEARAPSNSNKVIIQLFEWTWDSIAAECRDFIGPAGYGYVQVSPPQETITGGQWWTDYQPVSYTLSGKRGDRNAFANMVATCHAAGVGVIADTIWNHMAGIDSGTGTAGSSFTHYDYPGTYQIQDFHHCGLESGDDIVNYSSRQEVQTCELVNLADLATDTEYVRGRLAQYGNDLLSLGVDGFRLDAAKHIASDDIANIMGRLSFRPYVTQEVIYGDGEPITPSEYTKNGDVQEFRYTHTIKDAFLNSGIQQLFDLESKGWVPGSSANVFVTNHDTERNGDSLNHNSPNNAYVTATIFSLAHPYGTPSILSSYQFSNNDDGAPNGGYGTCAADGGGLNGWLCQHRWLAIRNMVAFRNTVGTGELNYWISPQSQQIAFGRGAAGFVALNNADYEWSQTFTTPLPNGRYCDVIGAEVVNGVCTGTSYTVSGGTFYGTVPARSSLAIHVNARV</sequence>
<dbReference type="SUPFAM" id="SSF51445">
    <property type="entry name" value="(Trans)glycosidases"/>
    <property type="match status" value="1"/>
</dbReference>
<evidence type="ECO:0000313" key="15">
    <source>
        <dbReference type="EMBL" id="TRM56866.1"/>
    </source>
</evidence>
<keyword evidence="7" id="KW-0106">Calcium</keyword>
<evidence type="ECO:0000256" key="7">
    <source>
        <dbReference type="ARBA" id="ARBA00022837"/>
    </source>
</evidence>
<evidence type="ECO:0000256" key="11">
    <source>
        <dbReference type="RuleBase" id="RU361134"/>
    </source>
</evidence>
<proteinExistence type="inferred from homology"/>
<dbReference type="InterPro" id="IPR013780">
    <property type="entry name" value="Glyco_hydro_b"/>
</dbReference>
<dbReference type="GO" id="GO:0005975">
    <property type="term" value="P:carbohydrate metabolic process"/>
    <property type="evidence" value="ECO:0007669"/>
    <property type="project" value="InterPro"/>
</dbReference>
<name>A0A550BWH6_9AGAR</name>
<keyword evidence="16" id="KW-1185">Reference proteome</keyword>
<dbReference type="GO" id="GO:0046872">
    <property type="term" value="F:metal ion binding"/>
    <property type="evidence" value="ECO:0007669"/>
    <property type="project" value="UniProtKB-KW"/>
</dbReference>
<accession>A0A550BWH6</accession>
<dbReference type="EMBL" id="VDMD01000057">
    <property type="protein sequence ID" value="TRM56866.1"/>
    <property type="molecule type" value="Genomic_DNA"/>
</dbReference>
<feature type="domain" description="Alpha-amylase C-terminal" evidence="13">
    <location>
        <begin position="386"/>
        <end position="470"/>
    </location>
</feature>
<evidence type="ECO:0000256" key="5">
    <source>
        <dbReference type="ARBA" id="ARBA00022723"/>
    </source>
</evidence>
<dbReference type="InterPro" id="IPR031319">
    <property type="entry name" value="A-amylase_C"/>
</dbReference>
<dbReference type="EC" id="3.2.1.1" evidence="4 11"/>
<evidence type="ECO:0000256" key="12">
    <source>
        <dbReference type="SAM" id="SignalP"/>
    </source>
</evidence>
<evidence type="ECO:0000256" key="8">
    <source>
        <dbReference type="ARBA" id="ARBA00023277"/>
    </source>
</evidence>
<dbReference type="InterPro" id="IPR006048">
    <property type="entry name" value="A-amylase/branching_C"/>
</dbReference>
<dbReference type="SMART" id="SM00632">
    <property type="entry name" value="Aamy_C"/>
    <property type="match status" value="1"/>
</dbReference>
<dbReference type="Pfam" id="PF00128">
    <property type="entry name" value="Alpha-amylase"/>
    <property type="match status" value="1"/>
</dbReference>
<dbReference type="InterPro" id="IPR017853">
    <property type="entry name" value="GH"/>
</dbReference>
<dbReference type="PANTHER" id="PTHR43447">
    <property type="entry name" value="ALPHA-AMYLASE"/>
    <property type="match status" value="1"/>
</dbReference>
<dbReference type="Proteomes" id="UP000320762">
    <property type="component" value="Unassembled WGS sequence"/>
</dbReference>
<evidence type="ECO:0000256" key="9">
    <source>
        <dbReference type="ARBA" id="ARBA00023295"/>
    </source>
</evidence>
<evidence type="ECO:0000256" key="1">
    <source>
        <dbReference type="ARBA" id="ARBA00000548"/>
    </source>
</evidence>
<dbReference type="Gene3D" id="2.60.40.1180">
    <property type="entry name" value="Golgi alpha-mannosidase II"/>
    <property type="match status" value="1"/>
</dbReference>
<keyword evidence="8 11" id="KW-0119">Carbohydrate metabolism</keyword>
<dbReference type="InterPro" id="IPR006046">
    <property type="entry name" value="Alpha_amylase"/>
</dbReference>
<comment type="caution">
    <text evidence="15">The sequence shown here is derived from an EMBL/GenBank/DDBJ whole genome shotgun (WGS) entry which is preliminary data.</text>
</comment>
<evidence type="ECO:0000313" key="16">
    <source>
        <dbReference type="Proteomes" id="UP000320762"/>
    </source>
</evidence>
<keyword evidence="9 11" id="KW-0326">Glycosidase</keyword>
<evidence type="ECO:0000256" key="4">
    <source>
        <dbReference type="ARBA" id="ARBA00012595"/>
    </source>
</evidence>
<reference evidence="15 16" key="1">
    <citation type="journal article" date="2019" name="New Phytol.">
        <title>Comparative genomics reveals unique wood-decay strategies and fruiting body development in the Schizophyllaceae.</title>
        <authorList>
            <person name="Almasi E."/>
            <person name="Sahu N."/>
            <person name="Krizsan K."/>
            <person name="Balint B."/>
            <person name="Kovacs G.M."/>
            <person name="Kiss B."/>
            <person name="Cseklye J."/>
            <person name="Drula E."/>
            <person name="Henrissat B."/>
            <person name="Nagy I."/>
            <person name="Chovatia M."/>
            <person name="Adam C."/>
            <person name="LaButti K."/>
            <person name="Lipzen A."/>
            <person name="Riley R."/>
            <person name="Grigoriev I.V."/>
            <person name="Nagy L.G."/>
        </authorList>
    </citation>
    <scope>NUCLEOTIDE SEQUENCE [LARGE SCALE GENOMIC DNA]</scope>
    <source>
        <strain evidence="15 16">NL-1724</strain>
    </source>
</reference>
<dbReference type="CDD" id="cd11317">
    <property type="entry name" value="AmyAc_bac_euk_AmyA"/>
    <property type="match status" value="1"/>
</dbReference>
<dbReference type="AlphaFoldDB" id="A0A550BWH6"/>
<evidence type="ECO:0000256" key="3">
    <source>
        <dbReference type="ARBA" id="ARBA00008061"/>
    </source>
</evidence>
<dbReference type="OrthoDB" id="550577at2759"/>
<keyword evidence="6 11" id="KW-0378">Hydrolase</keyword>
<comment type="similarity">
    <text evidence="3 10">Belongs to the glycosyl hydrolase 13 family.</text>
</comment>
<dbReference type="InterPro" id="IPR006047">
    <property type="entry name" value="GH13_cat_dom"/>
</dbReference>
<evidence type="ECO:0000256" key="10">
    <source>
        <dbReference type="RuleBase" id="RU003615"/>
    </source>
</evidence>
<feature type="chain" id="PRO_5022163337" description="Alpha-amylase" evidence="12">
    <location>
        <begin position="18"/>
        <end position="471"/>
    </location>
</feature>
<comment type="catalytic activity">
    <reaction evidence="1 11">
        <text>Endohydrolysis of (1-&gt;4)-alpha-D-glucosidic linkages in polysaccharides containing three or more (1-&gt;4)-alpha-linked D-glucose units.</text>
        <dbReference type="EC" id="3.2.1.1"/>
    </reaction>
</comment>
<evidence type="ECO:0000259" key="14">
    <source>
        <dbReference type="SMART" id="SM00642"/>
    </source>
</evidence>
<dbReference type="PRINTS" id="PR00110">
    <property type="entry name" value="ALPHAAMYLASE"/>
</dbReference>
<evidence type="ECO:0000256" key="6">
    <source>
        <dbReference type="ARBA" id="ARBA00022801"/>
    </source>
</evidence>
<feature type="signal peptide" evidence="12">
    <location>
        <begin position="1"/>
        <end position="17"/>
    </location>
</feature>
<dbReference type="SUPFAM" id="SSF51011">
    <property type="entry name" value="Glycosyl hydrolase domain"/>
    <property type="match status" value="1"/>
</dbReference>
<evidence type="ECO:0000256" key="2">
    <source>
        <dbReference type="ARBA" id="ARBA00001913"/>
    </source>
</evidence>
<dbReference type="GO" id="GO:0004556">
    <property type="term" value="F:alpha-amylase activity"/>
    <property type="evidence" value="ECO:0007669"/>
    <property type="project" value="UniProtKB-UniRule"/>
</dbReference>
<comment type="cofactor">
    <cofactor evidence="2">
        <name>Ca(2+)</name>
        <dbReference type="ChEBI" id="CHEBI:29108"/>
    </cofactor>
</comment>
<dbReference type="SMART" id="SM00642">
    <property type="entry name" value="Aamy"/>
    <property type="match status" value="1"/>
</dbReference>